<evidence type="ECO:0000259" key="13">
    <source>
        <dbReference type="Pfam" id="PF09284"/>
    </source>
</evidence>
<comment type="subcellular location">
    <subcellularLocation>
        <location evidence="2">Secreted</location>
    </subcellularLocation>
</comment>
<dbReference type="CDD" id="cd10320">
    <property type="entry name" value="RGL4_N"/>
    <property type="match status" value="1"/>
</dbReference>
<dbReference type="Proteomes" id="UP001218218">
    <property type="component" value="Unassembled WGS sequence"/>
</dbReference>
<dbReference type="InterPro" id="IPR013784">
    <property type="entry name" value="Carb-bd-like_fold"/>
</dbReference>
<dbReference type="InterPro" id="IPR011013">
    <property type="entry name" value="Gal_mutarotase_sf_dom"/>
</dbReference>
<gene>
    <name evidence="16" type="ORF">DFH08DRAFT_1072150</name>
</gene>
<evidence type="ECO:0000259" key="15">
    <source>
        <dbReference type="Pfam" id="PF14686"/>
    </source>
</evidence>
<feature type="domain" description="Rhamnogalacturonan lyase" evidence="15">
    <location>
        <begin position="282"/>
        <end position="348"/>
    </location>
</feature>
<feature type="signal peptide" evidence="12">
    <location>
        <begin position="1"/>
        <end position="19"/>
    </location>
</feature>
<evidence type="ECO:0000256" key="5">
    <source>
        <dbReference type="ARBA" id="ARBA00022525"/>
    </source>
</evidence>
<keyword evidence="17" id="KW-1185">Reference proteome</keyword>
<dbReference type="InterPro" id="IPR014718">
    <property type="entry name" value="GH-type_carb-bd"/>
</dbReference>
<dbReference type="CDD" id="cd10317">
    <property type="entry name" value="RGL4_C"/>
    <property type="match status" value="1"/>
</dbReference>
<dbReference type="InterPro" id="IPR029413">
    <property type="entry name" value="RG-lyase_II"/>
</dbReference>
<feature type="domain" description="Rhamnogalacturonan lyase" evidence="14">
    <location>
        <begin position="361"/>
        <end position="525"/>
    </location>
</feature>
<proteinExistence type="inferred from homology"/>
<evidence type="ECO:0000256" key="2">
    <source>
        <dbReference type="ARBA" id="ARBA00004613"/>
    </source>
</evidence>
<sequence>MRFLRSSLAFLALLPRAFAAFGVTTSGSNLIVDSGAGLLTTINTANGDITSLTFNGKQLQDSSKFTQLSSGLGSASVTSSVANNVAKITITTSTITHYYIVQSGVNTLYIGTFASAEPTVGELRFIARLSKANVPNGVTINGEQVSEVNGGTAIEGTDVFLVNGQTRSKFYSSVPFIRDQVHGVTGSGVGVYIIVPSVSYESSSGGPFFRDINNQGTAQQELYWYMNSNHEQTETYRTGFFGPYAMAVTTGAAPSANLNTTFMDSLGLQGYVAASGRGTVTGTYSGTLAGTAVTIGFKNSAAQYWIAGSGGTFSRTLMKPGTYTVTLYQGELEAGTASVSVTAGRTSTVNIASSLSVPNAIWRIGTVDGTPAGFLNADKIETIHPSDTRMSNWGPITFTVGSSAATSFPMAQFKAVNNPTTIKWTATSAQIGARTLRIRTTEAFAGGRPQIIVNSFTSAAPAAPPAVDSRGVTRGTWRGLNQVYDFAIPAGTLTASSNTIQINTISGSAGDAFLSPNFVYDSVELF</sequence>
<comment type="catalytic activity">
    <reaction evidence="1">
        <text>Endotype eliminative cleavage of L-alpha-rhamnopyranosyl-(1-&gt;4)-alpha-D-galactopyranosyluronic acid bonds of rhamnogalacturonan I domains in ramified hairy regions of pectin leaving L-rhamnopyranose at the reducing end and 4-deoxy-4,5-unsaturated D-galactopyranosyluronic acid at the non-reducing end.</text>
        <dbReference type="EC" id="4.2.2.23"/>
    </reaction>
</comment>
<dbReference type="SUPFAM" id="SSF74650">
    <property type="entry name" value="Galactose mutarotase-like"/>
    <property type="match status" value="1"/>
</dbReference>
<feature type="chain" id="PRO_5042254993" description="rhamnogalacturonan endolyase" evidence="12">
    <location>
        <begin position="20"/>
        <end position="526"/>
    </location>
</feature>
<dbReference type="SUPFAM" id="SSF49785">
    <property type="entry name" value="Galactose-binding domain-like"/>
    <property type="match status" value="1"/>
</dbReference>
<dbReference type="InterPro" id="IPR029411">
    <property type="entry name" value="RG-lyase_III"/>
</dbReference>
<feature type="domain" description="Rhamnogalacturonase B N-terminal" evidence="13">
    <location>
        <begin position="21"/>
        <end position="270"/>
    </location>
</feature>
<evidence type="ECO:0000256" key="6">
    <source>
        <dbReference type="ARBA" id="ARBA00022729"/>
    </source>
</evidence>
<dbReference type="InterPro" id="IPR015364">
    <property type="entry name" value="RhgB_N"/>
</dbReference>
<dbReference type="GO" id="GO:0005576">
    <property type="term" value="C:extracellular region"/>
    <property type="evidence" value="ECO:0007669"/>
    <property type="project" value="UniProtKB-SubCell"/>
</dbReference>
<evidence type="ECO:0000313" key="17">
    <source>
        <dbReference type="Proteomes" id="UP001218218"/>
    </source>
</evidence>
<keyword evidence="7" id="KW-1015">Disulfide bond</keyword>
<evidence type="ECO:0000256" key="1">
    <source>
        <dbReference type="ARBA" id="ARBA00001324"/>
    </source>
</evidence>
<dbReference type="AlphaFoldDB" id="A0AAD7ASF3"/>
<evidence type="ECO:0000256" key="3">
    <source>
        <dbReference type="ARBA" id="ARBA00010418"/>
    </source>
</evidence>
<reference evidence="16" key="1">
    <citation type="submission" date="2023-03" db="EMBL/GenBank/DDBJ databases">
        <title>Massive genome expansion in bonnet fungi (Mycena s.s.) driven by repeated elements and novel gene families across ecological guilds.</title>
        <authorList>
            <consortium name="Lawrence Berkeley National Laboratory"/>
            <person name="Harder C.B."/>
            <person name="Miyauchi S."/>
            <person name="Viragh M."/>
            <person name="Kuo A."/>
            <person name="Thoen E."/>
            <person name="Andreopoulos B."/>
            <person name="Lu D."/>
            <person name="Skrede I."/>
            <person name="Drula E."/>
            <person name="Henrissat B."/>
            <person name="Morin E."/>
            <person name="Kohler A."/>
            <person name="Barry K."/>
            <person name="LaButti K."/>
            <person name="Morin E."/>
            <person name="Salamov A."/>
            <person name="Lipzen A."/>
            <person name="Mereny Z."/>
            <person name="Hegedus B."/>
            <person name="Baldrian P."/>
            <person name="Stursova M."/>
            <person name="Weitz H."/>
            <person name="Taylor A."/>
            <person name="Grigoriev I.V."/>
            <person name="Nagy L.G."/>
            <person name="Martin F."/>
            <person name="Kauserud H."/>
        </authorList>
    </citation>
    <scope>NUCLEOTIDE SEQUENCE</scope>
    <source>
        <strain evidence="16">CBHHK002</strain>
    </source>
</reference>
<keyword evidence="11" id="KW-0624">Polysaccharide degradation</keyword>
<evidence type="ECO:0000256" key="4">
    <source>
        <dbReference type="ARBA" id="ARBA00012437"/>
    </source>
</evidence>
<dbReference type="GO" id="GO:0045490">
    <property type="term" value="P:pectin catabolic process"/>
    <property type="evidence" value="ECO:0007669"/>
    <property type="project" value="TreeGrafter"/>
</dbReference>
<evidence type="ECO:0000256" key="9">
    <source>
        <dbReference type="ARBA" id="ARBA00023277"/>
    </source>
</evidence>
<keyword evidence="6 12" id="KW-0732">Signal</keyword>
<evidence type="ECO:0000256" key="8">
    <source>
        <dbReference type="ARBA" id="ARBA00023239"/>
    </source>
</evidence>
<name>A0AAD7ASF3_9AGAR</name>
<evidence type="ECO:0000313" key="16">
    <source>
        <dbReference type="EMBL" id="KAJ7366715.1"/>
    </source>
</evidence>
<evidence type="ECO:0000259" key="14">
    <source>
        <dbReference type="Pfam" id="PF14683"/>
    </source>
</evidence>
<dbReference type="Pfam" id="PF09284">
    <property type="entry name" value="RhgB_N"/>
    <property type="match status" value="1"/>
</dbReference>
<dbReference type="GO" id="GO:0102210">
    <property type="term" value="F:rhamnogalacturonan endolyase activity"/>
    <property type="evidence" value="ECO:0007669"/>
    <property type="project" value="UniProtKB-EC"/>
</dbReference>
<keyword evidence="8 16" id="KW-0456">Lyase</keyword>
<dbReference type="SUPFAM" id="SSF49452">
    <property type="entry name" value="Starch-binding domain-like"/>
    <property type="match status" value="1"/>
</dbReference>
<dbReference type="EMBL" id="JARIHO010000002">
    <property type="protein sequence ID" value="KAJ7366715.1"/>
    <property type="molecule type" value="Genomic_DNA"/>
</dbReference>
<organism evidence="16 17">
    <name type="scientific">Mycena albidolilacea</name>
    <dbReference type="NCBI Taxonomy" id="1033008"/>
    <lineage>
        <taxon>Eukaryota</taxon>
        <taxon>Fungi</taxon>
        <taxon>Dikarya</taxon>
        <taxon>Basidiomycota</taxon>
        <taxon>Agaricomycotina</taxon>
        <taxon>Agaricomycetes</taxon>
        <taxon>Agaricomycetidae</taxon>
        <taxon>Agaricales</taxon>
        <taxon>Marasmiineae</taxon>
        <taxon>Mycenaceae</taxon>
        <taxon>Mycena</taxon>
    </lineage>
</organism>
<evidence type="ECO:0000256" key="7">
    <source>
        <dbReference type="ARBA" id="ARBA00023157"/>
    </source>
</evidence>
<dbReference type="PANTHER" id="PTHR36574:SF1">
    <property type="entry name" value="RHAMNOGALACTURONATE LYASE-RELATED"/>
    <property type="match status" value="1"/>
</dbReference>
<dbReference type="Gene3D" id="2.70.98.10">
    <property type="match status" value="1"/>
</dbReference>
<dbReference type="Pfam" id="PF14683">
    <property type="entry name" value="CBM-like"/>
    <property type="match status" value="1"/>
</dbReference>
<dbReference type="InterPro" id="IPR008979">
    <property type="entry name" value="Galactose-bd-like_sf"/>
</dbReference>
<evidence type="ECO:0000256" key="12">
    <source>
        <dbReference type="SAM" id="SignalP"/>
    </source>
</evidence>
<dbReference type="PANTHER" id="PTHR36574">
    <property type="entry name" value="RHAMNOGALACTURONATE LYASE-RELATED"/>
    <property type="match status" value="1"/>
</dbReference>
<dbReference type="Pfam" id="PF14686">
    <property type="entry name" value="fn3_3"/>
    <property type="match status" value="1"/>
</dbReference>
<dbReference type="EC" id="4.2.2.23" evidence="4"/>
<dbReference type="Gene3D" id="2.60.40.1120">
    <property type="entry name" value="Carboxypeptidase-like, regulatory domain"/>
    <property type="match status" value="1"/>
</dbReference>
<dbReference type="InterPro" id="IPR016590">
    <property type="entry name" value="Rhamnogalacturonase_B"/>
</dbReference>
<keyword evidence="10" id="KW-0961">Cell wall biogenesis/degradation</keyword>
<dbReference type="FunFam" id="2.60.120.260:FF:000102">
    <property type="entry name" value="Rhamnogalacturonate lyase A"/>
    <property type="match status" value="1"/>
</dbReference>
<evidence type="ECO:0000256" key="10">
    <source>
        <dbReference type="ARBA" id="ARBA00023316"/>
    </source>
</evidence>
<dbReference type="GO" id="GO:0071555">
    <property type="term" value="P:cell wall organization"/>
    <property type="evidence" value="ECO:0007669"/>
    <property type="project" value="UniProtKB-KW"/>
</dbReference>
<dbReference type="GO" id="GO:0030246">
    <property type="term" value="F:carbohydrate binding"/>
    <property type="evidence" value="ECO:0007669"/>
    <property type="project" value="InterPro"/>
</dbReference>
<dbReference type="Gene3D" id="2.60.120.260">
    <property type="entry name" value="Galactose-binding domain-like"/>
    <property type="match status" value="1"/>
</dbReference>
<comment type="similarity">
    <text evidence="3">Belongs to the polysaccharide lyase 4 family.</text>
</comment>
<keyword evidence="5" id="KW-0964">Secreted</keyword>
<accession>A0AAD7ASF3</accession>
<protein>
    <recommendedName>
        <fullName evidence="4">rhamnogalacturonan endolyase</fullName>
        <ecNumber evidence="4">4.2.2.23</ecNumber>
    </recommendedName>
</protein>
<evidence type="ECO:0000256" key="11">
    <source>
        <dbReference type="ARBA" id="ARBA00023326"/>
    </source>
</evidence>
<keyword evidence="9" id="KW-0119">Carbohydrate metabolism</keyword>
<comment type="caution">
    <text evidence="16">The sequence shown here is derived from an EMBL/GenBank/DDBJ whole genome shotgun (WGS) entry which is preliminary data.</text>
</comment>